<feature type="transmembrane region" description="Helical" evidence="1">
    <location>
        <begin position="201"/>
        <end position="219"/>
    </location>
</feature>
<feature type="transmembrane region" description="Helical" evidence="1">
    <location>
        <begin position="366"/>
        <end position="390"/>
    </location>
</feature>
<feature type="transmembrane region" description="Helical" evidence="1">
    <location>
        <begin position="299"/>
        <end position="320"/>
    </location>
</feature>
<comment type="caution">
    <text evidence="2">The sequence shown here is derived from an EMBL/GenBank/DDBJ whole genome shotgun (WGS) entry which is preliminary data.</text>
</comment>
<sequence>MQAKLVLICLSNFLVAALMGLALRYSFLEPIGINYRFLTHAHSHVAMLGWVYLMIFTLYVHYFIPNKTKPYNRLFWITEIAVLGMMISFPIQGYEAISISFSTLHIFCSYYFAYLIWKHHETESKATSLLIKASLAFMVLSTFGVWCLGPAVVTLGSTSAFYQTAIQFFLHFQFNGWFLIAVIAVLFHLLKIEYSSVFKNFFYVLIGSTILTMALPIHWFSPHDALIWINTIGVLLQIAMLILFLKIVSPKQNIVTNKHSKLLYLMYVFTVVCFILKVLFQIVTILPEFAQTVFYQRNFVIGFIHLLMLGVISGFLFSFILNSSVVGHSKTLYLGIYSFLIGFILTELLLLVQGGMFYIGSGLITHYHLLLFIFSLLLPLGIGLILVHIFKHKKQCNLNLKNDIKLYNP</sequence>
<feature type="transmembrane region" description="Helical" evidence="1">
    <location>
        <begin position="129"/>
        <end position="153"/>
    </location>
</feature>
<feature type="transmembrane region" description="Helical" evidence="1">
    <location>
        <begin position="97"/>
        <end position="117"/>
    </location>
</feature>
<keyword evidence="1" id="KW-0812">Transmembrane</keyword>
<evidence type="ECO:0000313" key="3">
    <source>
        <dbReference type="Proteomes" id="UP000248054"/>
    </source>
</evidence>
<feature type="transmembrane region" description="Helical" evidence="1">
    <location>
        <begin position="265"/>
        <end position="287"/>
    </location>
</feature>
<dbReference type="Proteomes" id="UP000248054">
    <property type="component" value="Unassembled WGS sequence"/>
</dbReference>
<feature type="transmembrane region" description="Helical" evidence="1">
    <location>
        <begin position="332"/>
        <end position="360"/>
    </location>
</feature>
<dbReference type="AlphaFoldDB" id="A0A2V4XYW5"/>
<reference evidence="2 3" key="1">
    <citation type="submission" date="2018-06" db="EMBL/GenBank/DDBJ databases">
        <title>Genomic Encyclopedia of Type Strains, Phase III (KMG-III): the genomes of soil and plant-associated and newly described type strains.</title>
        <authorList>
            <person name="Whitman W."/>
        </authorList>
    </citation>
    <scope>NUCLEOTIDE SEQUENCE [LARGE SCALE GENOMIC DNA]</scope>
    <source>
        <strain evidence="2 3">CECT 7945</strain>
    </source>
</reference>
<gene>
    <name evidence="2" type="ORF">DFQ11_103138</name>
</gene>
<feature type="transmembrane region" description="Helical" evidence="1">
    <location>
        <begin position="225"/>
        <end position="245"/>
    </location>
</feature>
<keyword evidence="3" id="KW-1185">Reference proteome</keyword>
<proteinExistence type="predicted"/>
<organism evidence="2 3">
    <name type="scientific">Winogradskyella epiphytica</name>
    <dbReference type="NCBI Taxonomy" id="262005"/>
    <lineage>
        <taxon>Bacteria</taxon>
        <taxon>Pseudomonadati</taxon>
        <taxon>Bacteroidota</taxon>
        <taxon>Flavobacteriia</taxon>
        <taxon>Flavobacteriales</taxon>
        <taxon>Flavobacteriaceae</taxon>
        <taxon>Winogradskyella</taxon>
    </lineage>
</organism>
<feature type="transmembrane region" description="Helical" evidence="1">
    <location>
        <begin position="165"/>
        <end position="189"/>
    </location>
</feature>
<dbReference type="OrthoDB" id="2827525at2"/>
<keyword evidence="1" id="KW-0472">Membrane</keyword>
<evidence type="ECO:0000256" key="1">
    <source>
        <dbReference type="SAM" id="Phobius"/>
    </source>
</evidence>
<keyword evidence="1" id="KW-1133">Transmembrane helix</keyword>
<dbReference type="EMBL" id="QJTD01000003">
    <property type="protein sequence ID" value="PYE81058.1"/>
    <property type="molecule type" value="Genomic_DNA"/>
</dbReference>
<name>A0A2V4XYW5_9FLAO</name>
<feature type="transmembrane region" description="Helical" evidence="1">
    <location>
        <begin position="44"/>
        <end position="62"/>
    </location>
</feature>
<feature type="transmembrane region" description="Helical" evidence="1">
    <location>
        <begin position="74"/>
        <end position="91"/>
    </location>
</feature>
<protein>
    <submittedName>
        <fullName evidence="2">Uncharacterized protein</fullName>
    </submittedName>
</protein>
<evidence type="ECO:0000313" key="2">
    <source>
        <dbReference type="EMBL" id="PYE81058.1"/>
    </source>
</evidence>
<accession>A0A2V4XYW5</accession>